<protein>
    <submittedName>
        <fullName evidence="2">Uncharacterized protein</fullName>
    </submittedName>
</protein>
<sequence length="145" mass="15320">MLPCPLRLPRDAANPAFSPSDQALPAGINQCNSHGHAHLEQAIGLSHFRPIASAIGGGPGVVLAGAGRQLSTALTTNDGLFGVIPDALAMTFASTNVEEEDDDYHRLSDFSSIMADLQLHSRGPPRRLPSTKGSLQFVPANNENR</sequence>
<reference evidence="2" key="1">
    <citation type="submission" date="2018-11" db="EMBL/GenBank/DDBJ databases">
        <authorList>
            <consortium name="Pathogen Informatics"/>
        </authorList>
    </citation>
    <scope>NUCLEOTIDE SEQUENCE</scope>
</reference>
<comment type="caution">
    <text evidence="2">The sequence shown here is derived from an EMBL/GenBank/DDBJ whole genome shotgun (WGS) entry which is preliminary data.</text>
</comment>
<accession>A0A3S5A0B8</accession>
<keyword evidence="3" id="KW-1185">Reference proteome</keyword>
<dbReference type="Proteomes" id="UP000784294">
    <property type="component" value="Unassembled WGS sequence"/>
</dbReference>
<name>A0A3S5A0B8_9PLAT</name>
<feature type="compositionally biased region" description="Polar residues" evidence="1">
    <location>
        <begin position="131"/>
        <end position="145"/>
    </location>
</feature>
<dbReference type="OrthoDB" id="6255637at2759"/>
<gene>
    <name evidence="2" type="ORF">PXEA_LOCUS5002</name>
</gene>
<dbReference type="AlphaFoldDB" id="A0A3S5A0B8"/>
<evidence type="ECO:0000313" key="2">
    <source>
        <dbReference type="EMBL" id="VEL11562.1"/>
    </source>
</evidence>
<evidence type="ECO:0000256" key="1">
    <source>
        <dbReference type="SAM" id="MobiDB-lite"/>
    </source>
</evidence>
<proteinExistence type="predicted"/>
<feature type="region of interest" description="Disordered" evidence="1">
    <location>
        <begin position="121"/>
        <end position="145"/>
    </location>
</feature>
<dbReference type="EMBL" id="CAAALY010012160">
    <property type="protein sequence ID" value="VEL11562.1"/>
    <property type="molecule type" value="Genomic_DNA"/>
</dbReference>
<evidence type="ECO:0000313" key="3">
    <source>
        <dbReference type="Proteomes" id="UP000784294"/>
    </source>
</evidence>
<organism evidence="2 3">
    <name type="scientific">Protopolystoma xenopodis</name>
    <dbReference type="NCBI Taxonomy" id="117903"/>
    <lineage>
        <taxon>Eukaryota</taxon>
        <taxon>Metazoa</taxon>
        <taxon>Spiralia</taxon>
        <taxon>Lophotrochozoa</taxon>
        <taxon>Platyhelminthes</taxon>
        <taxon>Monogenea</taxon>
        <taxon>Polyopisthocotylea</taxon>
        <taxon>Polystomatidea</taxon>
        <taxon>Polystomatidae</taxon>
        <taxon>Protopolystoma</taxon>
    </lineage>
</organism>